<name>A0A0E9RCI3_ANGAN</name>
<accession>A0A0E9RCI3</accession>
<reference evidence="1" key="2">
    <citation type="journal article" date="2015" name="Fish Shellfish Immunol.">
        <title>Early steps in the European eel (Anguilla anguilla)-Vibrio vulnificus interaction in the gills: Role of the RtxA13 toxin.</title>
        <authorList>
            <person name="Callol A."/>
            <person name="Pajuelo D."/>
            <person name="Ebbesson L."/>
            <person name="Teles M."/>
            <person name="MacKenzie S."/>
            <person name="Amaro C."/>
        </authorList>
    </citation>
    <scope>NUCLEOTIDE SEQUENCE</scope>
</reference>
<reference evidence="1" key="1">
    <citation type="submission" date="2014-11" db="EMBL/GenBank/DDBJ databases">
        <authorList>
            <person name="Amaro Gonzalez C."/>
        </authorList>
    </citation>
    <scope>NUCLEOTIDE SEQUENCE</scope>
</reference>
<evidence type="ECO:0000313" key="1">
    <source>
        <dbReference type="EMBL" id="JAH26205.1"/>
    </source>
</evidence>
<sequence>MVTYHVVRRAIIPNLSKSLKEDRCIMSELLGSHMAQPTCNKH</sequence>
<protein>
    <submittedName>
        <fullName evidence="1">Uncharacterized protein</fullName>
    </submittedName>
</protein>
<organism evidence="1">
    <name type="scientific">Anguilla anguilla</name>
    <name type="common">European freshwater eel</name>
    <name type="synonym">Muraena anguilla</name>
    <dbReference type="NCBI Taxonomy" id="7936"/>
    <lineage>
        <taxon>Eukaryota</taxon>
        <taxon>Metazoa</taxon>
        <taxon>Chordata</taxon>
        <taxon>Craniata</taxon>
        <taxon>Vertebrata</taxon>
        <taxon>Euteleostomi</taxon>
        <taxon>Actinopterygii</taxon>
        <taxon>Neopterygii</taxon>
        <taxon>Teleostei</taxon>
        <taxon>Anguilliformes</taxon>
        <taxon>Anguillidae</taxon>
        <taxon>Anguilla</taxon>
    </lineage>
</organism>
<dbReference type="EMBL" id="GBXM01082372">
    <property type="protein sequence ID" value="JAH26205.1"/>
    <property type="molecule type" value="Transcribed_RNA"/>
</dbReference>
<dbReference type="AlphaFoldDB" id="A0A0E9RCI3"/>
<proteinExistence type="predicted"/>